<keyword evidence="3" id="KW-0806">Transcription termination</keyword>
<evidence type="ECO:0000256" key="9">
    <source>
        <dbReference type="ARBA" id="ARBA00023015"/>
    </source>
</evidence>
<organism evidence="20 21">
    <name type="scientific">Ceratobasidium theobromae</name>
    <dbReference type="NCBI Taxonomy" id="1582974"/>
    <lineage>
        <taxon>Eukaryota</taxon>
        <taxon>Fungi</taxon>
        <taxon>Dikarya</taxon>
        <taxon>Basidiomycota</taxon>
        <taxon>Agaricomycotina</taxon>
        <taxon>Agaricomycetes</taxon>
        <taxon>Cantharellales</taxon>
        <taxon>Ceratobasidiaceae</taxon>
        <taxon>Ceratobasidium</taxon>
    </lineage>
</organism>
<keyword evidence="5 15" id="KW-0507">mRNA processing</keyword>
<evidence type="ECO:0000256" key="5">
    <source>
        <dbReference type="ARBA" id="ARBA00022664"/>
    </source>
</evidence>
<dbReference type="GO" id="GO:0006397">
    <property type="term" value="P:mRNA processing"/>
    <property type="evidence" value="ECO:0007669"/>
    <property type="project" value="UniProtKB-UniRule"/>
</dbReference>
<evidence type="ECO:0000256" key="15">
    <source>
        <dbReference type="PIRNR" id="PIRNR037239"/>
    </source>
</evidence>
<comment type="function">
    <text evidence="15">Possesses 5'-&gt;3' exoribonuclease activity. May promote termination of transcription by RNA polymerase II.</text>
</comment>
<feature type="region of interest" description="Disordered" evidence="18">
    <location>
        <begin position="596"/>
        <end position="633"/>
    </location>
</feature>
<dbReference type="SMART" id="SM00343">
    <property type="entry name" value="ZnF_C2HC"/>
    <property type="match status" value="1"/>
</dbReference>
<dbReference type="GO" id="GO:0005634">
    <property type="term" value="C:nucleus"/>
    <property type="evidence" value="ECO:0007669"/>
    <property type="project" value="UniProtKB-SubCell"/>
</dbReference>
<feature type="compositionally biased region" description="Low complexity" evidence="18">
    <location>
        <begin position="1041"/>
        <end position="1057"/>
    </location>
</feature>
<comment type="function">
    <text evidence="13">Possesses 5'-&gt;3' exoribonuclease activity. Required for the processing of nuclear mRNA and rRNA precursors. May promote the termination of transcription by RNA polymerase II. Essential for vegetative cell growth and chromosome segregation.</text>
</comment>
<evidence type="ECO:0000256" key="8">
    <source>
        <dbReference type="ARBA" id="ARBA00022839"/>
    </source>
</evidence>
<feature type="compositionally biased region" description="Gly residues" evidence="18">
    <location>
        <begin position="1058"/>
        <end position="1085"/>
    </location>
</feature>
<evidence type="ECO:0000256" key="17">
    <source>
        <dbReference type="SAM" id="Coils"/>
    </source>
</evidence>
<dbReference type="GO" id="GO:0000956">
    <property type="term" value="P:nuclear-transcribed mRNA catabolic process"/>
    <property type="evidence" value="ECO:0007669"/>
    <property type="project" value="TreeGrafter"/>
</dbReference>
<dbReference type="PIRSF" id="PIRSF037239">
    <property type="entry name" value="Exonuclease_Xrn2"/>
    <property type="match status" value="1"/>
</dbReference>
<keyword evidence="7 15" id="KW-0378">Hydrolase</keyword>
<dbReference type="Pfam" id="PF03159">
    <property type="entry name" value="XRN_N"/>
    <property type="match status" value="1"/>
</dbReference>
<keyword evidence="12" id="KW-0539">Nucleus</keyword>
<feature type="region of interest" description="Disordered" evidence="18">
    <location>
        <begin position="424"/>
        <end position="480"/>
    </location>
</feature>
<comment type="caution">
    <text evidence="20">The sequence shown here is derived from an EMBL/GenBank/DDBJ whole genome shotgun (WGS) entry which is preliminary data.</text>
</comment>
<proteinExistence type="inferred from homology"/>
<dbReference type="GO" id="GO:0006353">
    <property type="term" value="P:DNA-templated transcription termination"/>
    <property type="evidence" value="ECO:0007669"/>
    <property type="project" value="UniProtKB-KW"/>
</dbReference>
<feature type="compositionally biased region" description="Acidic residues" evidence="18">
    <location>
        <begin position="615"/>
        <end position="627"/>
    </location>
</feature>
<gene>
    <name evidence="20" type="ORF">CTheo_1026</name>
</gene>
<feature type="domain" description="CCHC-type" evidence="19">
    <location>
        <begin position="286"/>
        <end position="299"/>
    </location>
</feature>
<feature type="region of interest" description="Disordered" evidence="18">
    <location>
        <begin position="1035"/>
        <end position="1085"/>
    </location>
</feature>
<feature type="compositionally biased region" description="Basic and acidic residues" evidence="18">
    <location>
        <begin position="424"/>
        <end position="450"/>
    </location>
</feature>
<sequence length="1085" mass="119102">MGVPALFRWLSKKYPKIVSQVVEEEPTQVPDADGNLVEVPLDTSGPNPNGCEIDCLYLDMNGIVHPCTHPEGKPAPETEEDMMVEVFKYTDRVVSMARPRKLLFMAIDGVAPRAKMNQQRSRRFRAAQEAKQKEEERKEAIKMFEGELNSLVDVAGAHGYFTALGHQVSEESTKKPWDSNAITPGTPFMDLLAQSLRYWVVQKQNSDPGWKNLQVVISDASVPGEGEHKIMDFIRRQRVHPAHDPNTEHAIYGLDADLIMLALATHEPHFRVLREDVFADSNKNNCRICGQEGHFAAQCTGKPKEKDTSKPPEKKPFIFLDVAILREYLSIELHIPNLPFPFDLERAIDDWVFLIFFVGNDFLPHLPSLEIREGAIDTLLKIWKDELPRMGGFLAEHGQANKANVQIMLEGLTKREDEIFRKRREAEERQEQNAKRRKVEQQRAKEREQDAQVVEVTPTPTHATPSGPHPLPSRPSFDVFTGASLPANPTFAGSNSDVVANRAALRLANLSAAEAMRAELAGAAPLKPTSRATLSGTRATAVDSSPPVATPDVKPETDVPTPVLETNGEGESADPEPVAMDIADNAVEEVIASTVNGSVNETDQPRGVKRSAEEMEKEDSESPEEEEAAPKRALKVNPDGTVEQEDTVKLWEPGYKERYYRSKFGVELGDTEFVKQITTAYMEGLCWVLQYYYQGAPSWTWFYPYHFAPFAADFEDVEHMDIKFNMGAPFKPYEQLMGVFPAASRKHIPEPFQSLMTDEDSPIIDFYPTDFEIDMNGKKMAWQGVALLPFIDEKRLLTAMAERYPKLSEEEVIRNKWGSNHIYVSDGNDLYDFFCGLYTKRKSTTPVPLDTRLSRGITGTVLHDPACVPESSYPSPLTRVGLPDIASNRTLSAQFFYPRQVTPHRSVLLPGVRVPKVLNQADAEHVMRGGETRRGRGGGRGRGGQREAGFVSSTGGYTDKPGTFERNGGRFSSYDSYNGGHGSGYGNNGGGGYGGYGGGGGGSGYGGHNSGGYGGYGDGGYRGGGDGYGGGSRGGYGGGYDRSSTPRGGPPRSRGGASSYGGRGGYNGSSGYAGGGYGGYGGRGR</sequence>
<dbReference type="AlphaFoldDB" id="A0A5N5QUX7"/>
<keyword evidence="16" id="KW-0479">Metal-binding</keyword>
<evidence type="ECO:0000259" key="19">
    <source>
        <dbReference type="PROSITE" id="PS50158"/>
    </source>
</evidence>
<evidence type="ECO:0000256" key="7">
    <source>
        <dbReference type="ARBA" id="ARBA00022801"/>
    </source>
</evidence>
<evidence type="ECO:0000256" key="11">
    <source>
        <dbReference type="ARBA" id="ARBA00023163"/>
    </source>
</evidence>
<accession>A0A5N5QUX7</accession>
<dbReference type="SUPFAM" id="SSF57756">
    <property type="entry name" value="Retrovirus zinc finger-like domains"/>
    <property type="match status" value="1"/>
</dbReference>
<keyword evidence="10 17" id="KW-0175">Coiled coil</keyword>
<keyword evidence="16" id="KW-0863">Zinc-finger</keyword>
<dbReference type="GO" id="GO:0004534">
    <property type="term" value="F:5'-3' RNA exonuclease activity"/>
    <property type="evidence" value="ECO:0007669"/>
    <property type="project" value="UniProtKB-UniRule"/>
</dbReference>
<dbReference type="GO" id="GO:0003723">
    <property type="term" value="F:RNA binding"/>
    <property type="evidence" value="ECO:0007669"/>
    <property type="project" value="TreeGrafter"/>
</dbReference>
<evidence type="ECO:0000256" key="16">
    <source>
        <dbReference type="PROSITE-ProRule" id="PRU00047"/>
    </source>
</evidence>
<dbReference type="InterPro" id="IPR017151">
    <property type="entry name" value="Xrn2/3/4"/>
</dbReference>
<dbReference type="PANTHER" id="PTHR12341:SF41">
    <property type="entry name" value="5'-3' EXORIBONUCLEASE 2"/>
    <property type="match status" value="1"/>
</dbReference>
<comment type="subunit">
    <text evidence="14">Interacts with RAI1; the interaction is direct, stabilizes RAT1 protein structure and may stimulate its exoribonuclease activity. The interaction also stimulates RAI1 pyrophosphohydrolase activity, probably by recruiting it to mRNA substrates.</text>
</comment>
<evidence type="ECO:0000256" key="3">
    <source>
        <dbReference type="ARBA" id="ARBA00022472"/>
    </source>
</evidence>
<feature type="region of interest" description="Disordered" evidence="18">
    <location>
        <begin position="927"/>
        <end position="969"/>
    </location>
</feature>
<dbReference type="InterPro" id="IPR027073">
    <property type="entry name" value="5_3_exoribonuclease"/>
</dbReference>
<evidence type="ECO:0000256" key="2">
    <source>
        <dbReference type="ARBA" id="ARBA00006994"/>
    </source>
</evidence>
<protein>
    <recommendedName>
        <fullName evidence="15">5'-3' exoribonuclease</fullName>
        <ecNumber evidence="15">3.1.13.-</ecNumber>
    </recommendedName>
</protein>
<evidence type="ECO:0000256" key="4">
    <source>
        <dbReference type="ARBA" id="ARBA00022552"/>
    </source>
</evidence>
<feature type="coiled-coil region" evidence="17">
    <location>
        <begin position="116"/>
        <end position="147"/>
    </location>
</feature>
<dbReference type="EC" id="3.1.13.-" evidence="15"/>
<reference evidence="20 21" key="1">
    <citation type="journal article" date="2019" name="Fungal Biol. Biotechnol.">
        <title>Draft genome sequence of fastidious pathogen Ceratobasidium theobromae, which causes vascular-streak dieback in Theobroma cacao.</title>
        <authorList>
            <person name="Ali S.S."/>
            <person name="Asman A."/>
            <person name="Shao J."/>
            <person name="Firmansyah A.P."/>
            <person name="Susilo A.W."/>
            <person name="Rosmana A."/>
            <person name="McMahon P."/>
            <person name="Junaid M."/>
            <person name="Guest D."/>
            <person name="Kheng T.Y."/>
            <person name="Meinhardt L.W."/>
            <person name="Bailey B.A."/>
        </authorList>
    </citation>
    <scope>NUCLEOTIDE SEQUENCE [LARGE SCALE GENOMIC DNA]</scope>
    <source>
        <strain evidence="20 21">CT2</strain>
    </source>
</reference>
<keyword evidence="4" id="KW-0698">rRNA processing</keyword>
<dbReference type="Pfam" id="PF00098">
    <property type="entry name" value="zf-CCHC"/>
    <property type="match status" value="1"/>
</dbReference>
<dbReference type="GO" id="GO:0008270">
    <property type="term" value="F:zinc ion binding"/>
    <property type="evidence" value="ECO:0007669"/>
    <property type="project" value="UniProtKB-KW"/>
</dbReference>
<comment type="subcellular location">
    <subcellularLocation>
        <location evidence="1">Nucleus</location>
    </subcellularLocation>
</comment>
<evidence type="ECO:0000256" key="10">
    <source>
        <dbReference type="ARBA" id="ARBA00023054"/>
    </source>
</evidence>
<evidence type="ECO:0000256" key="13">
    <source>
        <dbReference type="ARBA" id="ARBA00046137"/>
    </source>
</evidence>
<dbReference type="FunFam" id="3.40.50.12390:FF:000005">
    <property type="entry name" value="5'-3' exoribonuclease 2"/>
    <property type="match status" value="1"/>
</dbReference>
<keyword evidence="21" id="KW-1185">Reference proteome</keyword>
<dbReference type="FunFam" id="3.40.50.12390:FF:000003">
    <property type="entry name" value="5'-3' exoribonuclease"/>
    <property type="match status" value="1"/>
</dbReference>
<keyword evidence="11" id="KW-0804">Transcription</keyword>
<dbReference type="InterPro" id="IPR036875">
    <property type="entry name" value="Znf_CCHC_sf"/>
</dbReference>
<dbReference type="PANTHER" id="PTHR12341">
    <property type="entry name" value="5'-&gt;3' EXORIBONUCLEASE"/>
    <property type="match status" value="1"/>
</dbReference>
<dbReference type="InterPro" id="IPR041412">
    <property type="entry name" value="Xrn1_helical"/>
</dbReference>
<dbReference type="OrthoDB" id="372487at2759"/>
<dbReference type="EMBL" id="SSOP01000008">
    <property type="protein sequence ID" value="KAB5595565.1"/>
    <property type="molecule type" value="Genomic_DNA"/>
</dbReference>
<evidence type="ECO:0000313" key="20">
    <source>
        <dbReference type="EMBL" id="KAB5595565.1"/>
    </source>
</evidence>
<feature type="compositionally biased region" description="Basic and acidic residues" evidence="18">
    <location>
        <begin position="603"/>
        <end position="614"/>
    </location>
</feature>
<dbReference type="GO" id="GO:0006364">
    <property type="term" value="P:rRNA processing"/>
    <property type="evidence" value="ECO:0007669"/>
    <property type="project" value="UniProtKB-KW"/>
</dbReference>
<evidence type="ECO:0000256" key="6">
    <source>
        <dbReference type="ARBA" id="ARBA00022722"/>
    </source>
</evidence>
<dbReference type="InterPro" id="IPR004859">
    <property type="entry name" value="Xrn1_N"/>
</dbReference>
<keyword evidence="9" id="KW-0805">Transcription regulation</keyword>
<dbReference type="CDD" id="cd18673">
    <property type="entry name" value="PIN_XRN1-2-like"/>
    <property type="match status" value="1"/>
</dbReference>
<feature type="region of interest" description="Disordered" evidence="18">
    <location>
        <begin position="536"/>
        <end position="576"/>
    </location>
</feature>
<dbReference type="PROSITE" id="PS50158">
    <property type="entry name" value="ZF_CCHC"/>
    <property type="match status" value="1"/>
</dbReference>
<evidence type="ECO:0000256" key="1">
    <source>
        <dbReference type="ARBA" id="ARBA00004123"/>
    </source>
</evidence>
<dbReference type="Gene3D" id="1.25.40.1050">
    <property type="match status" value="1"/>
</dbReference>
<keyword evidence="16" id="KW-0862">Zinc</keyword>
<dbReference type="InterPro" id="IPR001878">
    <property type="entry name" value="Znf_CCHC"/>
</dbReference>
<evidence type="ECO:0000313" key="21">
    <source>
        <dbReference type="Proteomes" id="UP000383932"/>
    </source>
</evidence>
<evidence type="ECO:0000256" key="12">
    <source>
        <dbReference type="ARBA" id="ARBA00023242"/>
    </source>
</evidence>
<dbReference type="Pfam" id="PF17846">
    <property type="entry name" value="XRN_M"/>
    <property type="match status" value="2"/>
</dbReference>
<comment type="similarity">
    <text evidence="2 15">Belongs to the 5'-3' exonuclease family. XRN2/RAT1 subfamily.</text>
</comment>
<dbReference type="FunFam" id="1.25.40.1050:FF:000002">
    <property type="entry name" value="5'-3' exoribonuclease"/>
    <property type="match status" value="1"/>
</dbReference>
<evidence type="ECO:0000256" key="14">
    <source>
        <dbReference type="ARBA" id="ARBA00046943"/>
    </source>
</evidence>
<dbReference type="Proteomes" id="UP000383932">
    <property type="component" value="Unassembled WGS sequence"/>
</dbReference>
<dbReference type="Gene3D" id="3.40.50.12390">
    <property type="match status" value="2"/>
</dbReference>
<evidence type="ECO:0000256" key="18">
    <source>
        <dbReference type="SAM" id="MobiDB-lite"/>
    </source>
</evidence>
<keyword evidence="6 15" id="KW-0540">Nuclease</keyword>
<keyword evidence="8 15" id="KW-0269">Exonuclease</keyword>
<name>A0A5N5QUX7_9AGAM</name>